<dbReference type="InterPro" id="IPR054382">
    <property type="entry name" value="wHTH_alphaproteobact"/>
</dbReference>
<protein>
    <recommendedName>
        <fullName evidence="1">Winged helix domain-containing protein</fullName>
    </recommendedName>
</protein>
<dbReference type="RefSeq" id="WP_235575657.1">
    <property type="nucleotide sequence ID" value="NZ_UIHC01000069.1"/>
</dbReference>
<dbReference type="AlphaFoldDB" id="A0A3B0MJH5"/>
<evidence type="ECO:0000313" key="3">
    <source>
        <dbReference type="Proteomes" id="UP000272908"/>
    </source>
</evidence>
<reference evidence="3" key="1">
    <citation type="submission" date="2018-08" db="EMBL/GenBank/DDBJ databases">
        <authorList>
            <person name="Rodrigo-Torres L."/>
            <person name="Arahal R. D."/>
            <person name="Lucena T."/>
        </authorList>
    </citation>
    <scope>NUCLEOTIDE SEQUENCE [LARGE SCALE GENOMIC DNA]</scope>
    <source>
        <strain evidence="3">CECT 7235</strain>
    </source>
</reference>
<proteinExistence type="predicted"/>
<name>A0A3B0MJH5_9RHOB</name>
<evidence type="ECO:0000259" key="1">
    <source>
        <dbReference type="Pfam" id="PF22324"/>
    </source>
</evidence>
<evidence type="ECO:0000313" key="2">
    <source>
        <dbReference type="EMBL" id="SUZ33738.1"/>
    </source>
</evidence>
<organism evidence="2 3">
    <name type="scientific">Roseinatronobacter ekhonensis</name>
    <dbReference type="NCBI Taxonomy" id="254356"/>
    <lineage>
        <taxon>Bacteria</taxon>
        <taxon>Pseudomonadati</taxon>
        <taxon>Pseudomonadota</taxon>
        <taxon>Alphaproteobacteria</taxon>
        <taxon>Rhodobacterales</taxon>
        <taxon>Paracoccaceae</taxon>
        <taxon>Roseinatronobacter</taxon>
    </lineage>
</organism>
<dbReference type="Pfam" id="PF22324">
    <property type="entry name" value="HTH_91"/>
    <property type="match status" value="1"/>
</dbReference>
<gene>
    <name evidence="2" type="ORF">ROE7235_03511</name>
</gene>
<feature type="domain" description="Winged helix" evidence="1">
    <location>
        <begin position="57"/>
        <end position="129"/>
    </location>
</feature>
<keyword evidence="3" id="KW-1185">Reference proteome</keyword>
<accession>A0A3B0MJH5</accession>
<dbReference type="EMBL" id="UIHC01000069">
    <property type="protein sequence ID" value="SUZ33738.1"/>
    <property type="molecule type" value="Genomic_DNA"/>
</dbReference>
<sequence>MGGTNEMARNLLAQEPGRVDCQALAADTQIIAQRKPARHNGGTSYSVTTTDGVAFAILVSGRVRWALDQLLEAGTTGCTTIHNSAPRWSAYIFDLRGIGVEVETITETHAGDFPGHHAKYVLRSGVSLGRIGGAV</sequence>
<dbReference type="Proteomes" id="UP000272908">
    <property type="component" value="Unassembled WGS sequence"/>
</dbReference>